<reference evidence="1 2" key="1">
    <citation type="submission" date="2019-02" db="EMBL/GenBank/DDBJ databases">
        <title>Deep-cultivation of Planctomycetes and their phenomic and genomic characterization uncovers novel biology.</title>
        <authorList>
            <person name="Wiegand S."/>
            <person name="Jogler M."/>
            <person name="Boedeker C."/>
            <person name="Pinto D."/>
            <person name="Vollmers J."/>
            <person name="Rivas-Marin E."/>
            <person name="Kohn T."/>
            <person name="Peeters S.H."/>
            <person name="Heuer A."/>
            <person name="Rast P."/>
            <person name="Oberbeckmann S."/>
            <person name="Bunk B."/>
            <person name="Jeske O."/>
            <person name="Meyerdierks A."/>
            <person name="Storesund J.E."/>
            <person name="Kallscheuer N."/>
            <person name="Luecker S."/>
            <person name="Lage O.M."/>
            <person name="Pohl T."/>
            <person name="Merkel B.J."/>
            <person name="Hornburger P."/>
            <person name="Mueller R.-W."/>
            <person name="Bruemmer F."/>
            <person name="Labrenz M."/>
            <person name="Spormann A.M."/>
            <person name="Op Den Camp H."/>
            <person name="Overmann J."/>
            <person name="Amann R."/>
            <person name="Jetten M.S.M."/>
            <person name="Mascher T."/>
            <person name="Medema M.H."/>
            <person name="Devos D.P."/>
            <person name="Kaster A.-K."/>
            <person name="Ovreas L."/>
            <person name="Rohde M."/>
            <person name="Galperin M.Y."/>
            <person name="Jogler C."/>
        </authorList>
    </citation>
    <scope>NUCLEOTIDE SEQUENCE [LARGE SCALE GENOMIC DNA]</scope>
    <source>
        <strain evidence="1 2">Pla52n</strain>
    </source>
</reference>
<evidence type="ECO:0000313" key="2">
    <source>
        <dbReference type="Proteomes" id="UP000320176"/>
    </source>
</evidence>
<gene>
    <name evidence="1" type="ORF">Pla52n_62100</name>
</gene>
<dbReference type="AlphaFoldDB" id="A0A5C5ZYS9"/>
<comment type="caution">
    <text evidence="1">The sequence shown here is derived from an EMBL/GenBank/DDBJ whole genome shotgun (WGS) entry which is preliminary data.</text>
</comment>
<accession>A0A5C5ZYS9</accession>
<protein>
    <submittedName>
        <fullName evidence="1">Uncharacterized protein</fullName>
    </submittedName>
</protein>
<name>A0A5C5ZYS9_9BACT</name>
<evidence type="ECO:0000313" key="1">
    <source>
        <dbReference type="EMBL" id="TWT92336.1"/>
    </source>
</evidence>
<organism evidence="1 2">
    <name type="scientific">Stieleria varia</name>
    <dbReference type="NCBI Taxonomy" id="2528005"/>
    <lineage>
        <taxon>Bacteria</taxon>
        <taxon>Pseudomonadati</taxon>
        <taxon>Planctomycetota</taxon>
        <taxon>Planctomycetia</taxon>
        <taxon>Pirellulales</taxon>
        <taxon>Pirellulaceae</taxon>
        <taxon>Stieleria</taxon>
    </lineage>
</organism>
<dbReference type="EMBL" id="SJPN01000011">
    <property type="protein sequence ID" value="TWT92336.1"/>
    <property type="molecule type" value="Genomic_DNA"/>
</dbReference>
<dbReference type="Proteomes" id="UP000320176">
    <property type="component" value="Unassembled WGS sequence"/>
</dbReference>
<sequence length="119" mass="12724">MCSGDLHERTAGQFQILRAGAGNGKGLLDGSPRDKGAAEVRLIRCFGRGIVVGNRLTITANVDLRDGSHHIQCLLCINASSPVFVIVTVGVDGATDLVCALLQDRADLGNRQRRISREQ</sequence>
<keyword evidence="2" id="KW-1185">Reference proteome</keyword>
<proteinExistence type="predicted"/>